<feature type="transmembrane region" description="Helical" evidence="8">
    <location>
        <begin position="391"/>
        <end position="416"/>
    </location>
</feature>
<feature type="transmembrane region" description="Helical" evidence="8">
    <location>
        <begin position="548"/>
        <end position="572"/>
    </location>
</feature>
<keyword evidence="6" id="KW-0406">Ion transport</keyword>
<keyword evidence="7 8" id="KW-0472">Membrane</keyword>
<evidence type="ECO:0000256" key="3">
    <source>
        <dbReference type="ARBA" id="ARBA00022448"/>
    </source>
</evidence>
<organism evidence="9">
    <name type="scientific">uncultured Acetothermia bacterium</name>
    <dbReference type="NCBI Taxonomy" id="236499"/>
    <lineage>
        <taxon>Bacteria</taxon>
        <taxon>Candidatus Bipolaricaulota</taxon>
        <taxon>environmental samples</taxon>
    </lineage>
</organism>
<dbReference type="Gene3D" id="3.30.70.2750">
    <property type="match status" value="1"/>
</dbReference>
<reference evidence="9" key="2">
    <citation type="journal article" date="2012" name="PLoS ONE">
        <title>A Deeply Branching Thermophilic Bacterium with an Ancient Acetyl-CoA Pathway Dominates a Subsurface Ecosystem.</title>
        <authorList>
            <person name="Takami H."/>
            <person name="Noguchi H."/>
            <person name="Takaki Y."/>
            <person name="Uchiyama I."/>
            <person name="Toyoda A."/>
            <person name="Nishi S."/>
            <person name="Chee G.-J."/>
            <person name="Arai W."/>
            <person name="Nunoura T."/>
            <person name="Itoh T."/>
            <person name="Hattori M."/>
            <person name="Takai K."/>
        </authorList>
    </citation>
    <scope>NUCLEOTIDE SEQUENCE</scope>
</reference>
<dbReference type="GO" id="GO:0016471">
    <property type="term" value="C:vacuolar proton-transporting V-type ATPase complex"/>
    <property type="evidence" value="ECO:0007669"/>
    <property type="project" value="TreeGrafter"/>
</dbReference>
<comment type="similarity">
    <text evidence="2">Belongs to the V-ATPase 116 kDa subunit family.</text>
</comment>
<dbReference type="GO" id="GO:0046961">
    <property type="term" value="F:proton-transporting ATPase activity, rotational mechanism"/>
    <property type="evidence" value="ECO:0007669"/>
    <property type="project" value="InterPro"/>
</dbReference>
<accession>H5SNF0</accession>
<protein>
    <submittedName>
        <fullName evidence="9">V-type H+-transporting ATPase subunit C</fullName>
    </submittedName>
</protein>
<evidence type="ECO:0000256" key="1">
    <source>
        <dbReference type="ARBA" id="ARBA00004141"/>
    </source>
</evidence>
<proteinExistence type="inferred from homology"/>
<keyword evidence="4 8" id="KW-0812">Transmembrane</keyword>
<dbReference type="GO" id="GO:0007035">
    <property type="term" value="P:vacuolar acidification"/>
    <property type="evidence" value="ECO:0007669"/>
    <property type="project" value="TreeGrafter"/>
</dbReference>
<reference evidence="9" key="1">
    <citation type="journal article" date="2005" name="Environ. Microbiol.">
        <title>Genetic and functional properties of uncultivated thermophilic crenarchaeotes from a subsurface gold mine as revealed by analysis of genome fragments.</title>
        <authorList>
            <person name="Nunoura T."/>
            <person name="Hirayama H."/>
            <person name="Takami H."/>
            <person name="Oida H."/>
            <person name="Nishi S."/>
            <person name="Shimamura S."/>
            <person name="Suzuki Y."/>
            <person name="Inagaki F."/>
            <person name="Takai K."/>
            <person name="Nealson K.H."/>
            <person name="Horikoshi K."/>
        </authorList>
    </citation>
    <scope>NUCLEOTIDE SEQUENCE</scope>
</reference>
<dbReference type="PANTHER" id="PTHR11629:SF63">
    <property type="entry name" value="V-TYPE PROTON ATPASE SUBUNIT A"/>
    <property type="match status" value="1"/>
</dbReference>
<evidence type="ECO:0000256" key="5">
    <source>
        <dbReference type="ARBA" id="ARBA00022989"/>
    </source>
</evidence>
<dbReference type="GO" id="GO:0033179">
    <property type="term" value="C:proton-transporting V-type ATPase, V0 domain"/>
    <property type="evidence" value="ECO:0007669"/>
    <property type="project" value="InterPro"/>
</dbReference>
<keyword evidence="3" id="KW-0813">Transport</keyword>
<dbReference type="Gene3D" id="1.20.1460.20">
    <property type="match status" value="1"/>
</dbReference>
<dbReference type="Gene3D" id="3.30.70.2170">
    <property type="match status" value="1"/>
</dbReference>
<evidence type="ECO:0000256" key="4">
    <source>
        <dbReference type="ARBA" id="ARBA00022692"/>
    </source>
</evidence>
<feature type="transmembrane region" description="Helical" evidence="8">
    <location>
        <begin position="525"/>
        <end position="542"/>
    </location>
</feature>
<evidence type="ECO:0000256" key="7">
    <source>
        <dbReference type="ARBA" id="ARBA00023136"/>
    </source>
</evidence>
<keyword evidence="5 8" id="KW-1133">Transmembrane helix</keyword>
<dbReference type="InterPro" id="IPR002490">
    <property type="entry name" value="V-ATPase_116kDa_su"/>
</dbReference>
<dbReference type="AlphaFoldDB" id="H5SNF0"/>
<sequence length="604" mass="67025">MQRKMARVYVIAPRNQESDLVRALQKLGVLHLEPVPLPQAPATLSQERHECEELLLQVKGLLTVLQETRAQRPLASLELTEARRWVQRLEEQVRPLIVERRHVQERLDAATRLKDVLEATARLLSEIDPPPGRELIVGVGGSEVPWEEIVQFLQNQLGERCAVRAHALPQDRHELIVSVDSEYAPAVREYLEAKGVRPLALPAHIPSTMTLPEAIAQLTRDLAEGPARLEQINSALAELGRTHGPQLLALERALENRILQIDAMAQFGYTDYALVITGWLPHDEYERLAHRLHEQFPGVIVREDPQPASHHEIPVALKNNTWSRPYELFLAIMGVPKYGTIDPVPLVSFFFPLFFGIIIGDMGYGAVIALLGLWLRRRFAQSELIRHASQIVLHCAMTTIFFGAVFAEFFGFILPYPHFKRGEQTDELLLFCVALGATQILLGFALGAINALRERHTKHALAKLAAIGALVGLGLSAGVLAGQIPELLKTPSFALLAAALVVLVLSEGIIGILELVSYVGNIISYARLMGFGLVGLKIAELINEAGHALHNVFLAVLIGIVAHSANLGLALFESTVQSARLHYVEFFQKFLELGGRKYEPFREI</sequence>
<dbReference type="EMBL" id="AP011782">
    <property type="protein sequence ID" value="BAL57686.1"/>
    <property type="molecule type" value="Genomic_DNA"/>
</dbReference>
<evidence type="ECO:0000256" key="6">
    <source>
        <dbReference type="ARBA" id="ARBA00023065"/>
    </source>
</evidence>
<feature type="transmembrane region" description="Helical" evidence="8">
    <location>
        <begin position="349"/>
        <end position="375"/>
    </location>
</feature>
<feature type="transmembrane region" description="Helical" evidence="8">
    <location>
        <begin position="493"/>
        <end position="513"/>
    </location>
</feature>
<gene>
    <name evidence="9" type="ORF">HGMM_F52A12C06</name>
</gene>
<feature type="transmembrane region" description="Helical" evidence="8">
    <location>
        <begin position="428"/>
        <end position="449"/>
    </location>
</feature>
<evidence type="ECO:0000313" key="9">
    <source>
        <dbReference type="EMBL" id="BAL57686.1"/>
    </source>
</evidence>
<evidence type="ECO:0000256" key="8">
    <source>
        <dbReference type="SAM" id="Phobius"/>
    </source>
</evidence>
<name>H5SNF0_9BACT</name>
<comment type="subcellular location">
    <subcellularLocation>
        <location evidence="1">Membrane</location>
        <topology evidence="1">Multi-pass membrane protein</topology>
    </subcellularLocation>
</comment>
<dbReference type="GO" id="GO:0051117">
    <property type="term" value="F:ATPase binding"/>
    <property type="evidence" value="ECO:0007669"/>
    <property type="project" value="TreeGrafter"/>
</dbReference>
<evidence type="ECO:0000256" key="2">
    <source>
        <dbReference type="ARBA" id="ARBA00009904"/>
    </source>
</evidence>
<dbReference type="PANTHER" id="PTHR11629">
    <property type="entry name" value="VACUOLAR PROTON ATPASES"/>
    <property type="match status" value="1"/>
</dbReference>
<feature type="transmembrane region" description="Helical" evidence="8">
    <location>
        <begin position="461"/>
        <end position="481"/>
    </location>
</feature>
<dbReference type="Pfam" id="PF01496">
    <property type="entry name" value="V_ATPase_I"/>
    <property type="match status" value="1"/>
</dbReference>